<feature type="domain" description="WIBG Mago-binding" evidence="4">
    <location>
        <begin position="11"/>
        <end position="37"/>
    </location>
</feature>
<dbReference type="EMBL" id="KZ288361">
    <property type="protein sequence ID" value="PBC26960.1"/>
    <property type="molecule type" value="Genomic_DNA"/>
</dbReference>
<gene>
    <name evidence="5" type="ORF">APICC_07283</name>
</gene>
<dbReference type="GO" id="GO:0035145">
    <property type="term" value="C:exon-exon junction complex"/>
    <property type="evidence" value="ECO:0007669"/>
    <property type="project" value="TreeGrafter"/>
</dbReference>
<name>A0A2A3E5I6_APICC</name>
<feature type="region of interest" description="Disordered" evidence="3">
    <location>
        <begin position="81"/>
        <end position="164"/>
    </location>
</feature>
<sequence>MASAYIKDEQGGTFIPASQRPDGTWRKPRRVKDGYIPQEEVPLYESKGKQIKNKPIYPIGASPEFIAEHKAKQEALLAAKSKTIPGASVKTEVKKKKKKNKNKTTERITEELAKTTLSESDQKKELPSHNSKSQTNIKTISNNQTSVPKPNVPTQSEISIPDPQKRLKNLRKKIREIVTLEEKIKNGLLKNPEKEILDKLARKAEISKEIKRLEASQ</sequence>
<evidence type="ECO:0000256" key="1">
    <source>
        <dbReference type="ARBA" id="ARBA00009394"/>
    </source>
</evidence>
<evidence type="ECO:0000256" key="2">
    <source>
        <dbReference type="ARBA" id="ARBA00018898"/>
    </source>
</evidence>
<evidence type="ECO:0000256" key="3">
    <source>
        <dbReference type="SAM" id="MobiDB-lite"/>
    </source>
</evidence>
<keyword evidence="6" id="KW-1185">Reference proteome</keyword>
<dbReference type="PANTHER" id="PTHR22959">
    <property type="entry name" value="PYM PROTEIN"/>
    <property type="match status" value="1"/>
</dbReference>
<dbReference type="AlphaFoldDB" id="A0A2A3E5I6"/>
<organism evidence="5 6">
    <name type="scientific">Apis cerana cerana</name>
    <name type="common">Oriental honeybee</name>
    <dbReference type="NCBI Taxonomy" id="94128"/>
    <lineage>
        <taxon>Eukaryota</taxon>
        <taxon>Metazoa</taxon>
        <taxon>Ecdysozoa</taxon>
        <taxon>Arthropoda</taxon>
        <taxon>Hexapoda</taxon>
        <taxon>Insecta</taxon>
        <taxon>Pterygota</taxon>
        <taxon>Neoptera</taxon>
        <taxon>Endopterygota</taxon>
        <taxon>Hymenoptera</taxon>
        <taxon>Apocrita</taxon>
        <taxon>Aculeata</taxon>
        <taxon>Apoidea</taxon>
        <taxon>Anthophila</taxon>
        <taxon>Apidae</taxon>
        <taxon>Apis</taxon>
    </lineage>
</organism>
<dbReference type="Pfam" id="PF09282">
    <property type="entry name" value="Mago-bind"/>
    <property type="match status" value="1"/>
</dbReference>
<dbReference type="OrthoDB" id="21625at2759"/>
<dbReference type="PANTHER" id="PTHR22959:SF0">
    <property type="entry name" value="PARTNER OF Y14 AND MAGO"/>
    <property type="match status" value="1"/>
</dbReference>
<comment type="similarity">
    <text evidence="1">Belongs to the pym family.</text>
</comment>
<dbReference type="SMART" id="SM01273">
    <property type="entry name" value="Mago-bind"/>
    <property type="match status" value="1"/>
</dbReference>
<dbReference type="GO" id="GO:0005737">
    <property type="term" value="C:cytoplasm"/>
    <property type="evidence" value="ECO:0007669"/>
    <property type="project" value="TreeGrafter"/>
</dbReference>
<feature type="compositionally biased region" description="Basic residues" evidence="3">
    <location>
        <begin position="93"/>
        <end position="102"/>
    </location>
</feature>
<dbReference type="InterPro" id="IPR015362">
    <property type="entry name" value="WIBG_mago-bd"/>
</dbReference>
<reference evidence="5 6" key="1">
    <citation type="submission" date="2014-07" db="EMBL/GenBank/DDBJ databases">
        <title>Genomic and transcriptomic analysis on Apis cerana provide comprehensive insights into honey bee biology.</title>
        <authorList>
            <person name="Diao Q."/>
            <person name="Sun L."/>
            <person name="Zheng H."/>
            <person name="Zheng H."/>
            <person name="Xu S."/>
            <person name="Wang S."/>
            <person name="Zeng Z."/>
            <person name="Hu F."/>
            <person name="Su S."/>
            <person name="Wu J."/>
        </authorList>
    </citation>
    <scope>NUCLEOTIDE SEQUENCE [LARGE SCALE GENOMIC DNA]</scope>
    <source>
        <tissue evidence="5">Pupae without intestine</tissue>
    </source>
</reference>
<evidence type="ECO:0000313" key="5">
    <source>
        <dbReference type="EMBL" id="PBC26960.1"/>
    </source>
</evidence>
<dbReference type="STRING" id="94128.A0A2A3E5I6"/>
<feature type="compositionally biased region" description="Polar residues" evidence="3">
    <location>
        <begin position="128"/>
        <end position="158"/>
    </location>
</feature>
<dbReference type="SUPFAM" id="SSF101931">
    <property type="entry name" value="Pym (Within the bgcn gene intron protein, WIBG), N-terminal domain"/>
    <property type="match status" value="1"/>
</dbReference>
<proteinExistence type="inferred from homology"/>
<evidence type="ECO:0000313" key="6">
    <source>
        <dbReference type="Proteomes" id="UP000242457"/>
    </source>
</evidence>
<dbReference type="InterPro" id="IPR039333">
    <property type="entry name" value="PYM1"/>
</dbReference>
<dbReference type="GO" id="GO:0003723">
    <property type="term" value="F:RNA binding"/>
    <property type="evidence" value="ECO:0007669"/>
    <property type="project" value="TreeGrafter"/>
</dbReference>
<accession>A0A2A3E5I6</accession>
<dbReference type="GO" id="GO:1903259">
    <property type="term" value="P:exon-exon junction complex disassembly"/>
    <property type="evidence" value="ECO:0007669"/>
    <property type="project" value="InterPro"/>
</dbReference>
<feature type="compositionally biased region" description="Basic and acidic residues" evidence="3">
    <location>
        <begin position="1"/>
        <end position="10"/>
    </location>
</feature>
<feature type="region of interest" description="Disordered" evidence="3">
    <location>
        <begin position="1"/>
        <end position="31"/>
    </location>
</feature>
<feature type="compositionally biased region" description="Basic and acidic residues" evidence="3">
    <location>
        <begin position="103"/>
        <end position="113"/>
    </location>
</feature>
<dbReference type="InterPro" id="IPR036348">
    <property type="entry name" value="WIBG_N_sf"/>
</dbReference>
<dbReference type="Proteomes" id="UP000242457">
    <property type="component" value="Unassembled WGS sequence"/>
</dbReference>
<evidence type="ECO:0000259" key="4">
    <source>
        <dbReference type="SMART" id="SM01273"/>
    </source>
</evidence>
<protein>
    <recommendedName>
        <fullName evidence="2">Partner of Y14 and mago</fullName>
    </recommendedName>
</protein>